<dbReference type="GO" id="GO:0000723">
    <property type="term" value="P:telomere maintenance"/>
    <property type="evidence" value="ECO:0007669"/>
    <property type="project" value="TreeGrafter"/>
</dbReference>
<dbReference type="AlphaFoldDB" id="A0A4U0XEF8"/>
<sequence length="358" mass="37997">MLPAPAEPILASTLWGLHPPDQDETPSNPASRPNKLPTGLRRLDGALEGGFDYGGISCISAEPNSGASAIILAALVSHLLHDPSATAAVIDTTLSFDLRRLHAKLARALQVRGRDAREAMPVLERLQIMKVFDFVGLAESVVEVREGLERGGTASPPHGTEQVAPRATVGDSEGEDEDEMLDAPTPPSKPTSPAPQDMPNGAPTPALLIIDSLSRLAAPLIKSNHIQGQALLTSLLRSLSHLTQTHHSLCTLLLNGTTTYSPSKSEEPPSIFSSCALHPALGRTFAYLLDVHLLVHAVPKTAGDARRVYDGGKLESGKDERRAEVVEVVEVLLDRGGGRVGKWTGFVVDADGELADVH</sequence>
<organism evidence="4 5">
    <name type="scientific">Friedmanniomyces simplex</name>
    <dbReference type="NCBI Taxonomy" id="329884"/>
    <lineage>
        <taxon>Eukaryota</taxon>
        <taxon>Fungi</taxon>
        <taxon>Dikarya</taxon>
        <taxon>Ascomycota</taxon>
        <taxon>Pezizomycotina</taxon>
        <taxon>Dothideomycetes</taxon>
        <taxon>Dothideomycetidae</taxon>
        <taxon>Mycosphaerellales</taxon>
        <taxon>Teratosphaeriaceae</taxon>
        <taxon>Friedmanniomyces</taxon>
    </lineage>
</organism>
<feature type="region of interest" description="Disordered" evidence="3">
    <location>
        <begin position="149"/>
        <end position="204"/>
    </location>
</feature>
<dbReference type="Gene3D" id="3.40.50.300">
    <property type="entry name" value="P-loop containing nucleotide triphosphate hydrolases"/>
    <property type="match status" value="1"/>
</dbReference>
<evidence type="ECO:0008006" key="6">
    <source>
        <dbReference type="Google" id="ProtNLM"/>
    </source>
</evidence>
<dbReference type="GO" id="GO:0003697">
    <property type="term" value="F:single-stranded DNA binding"/>
    <property type="evidence" value="ECO:0007669"/>
    <property type="project" value="TreeGrafter"/>
</dbReference>
<dbReference type="GO" id="GO:0008094">
    <property type="term" value="F:ATP-dependent activity, acting on DNA"/>
    <property type="evidence" value="ECO:0007669"/>
    <property type="project" value="TreeGrafter"/>
</dbReference>
<dbReference type="GO" id="GO:0005815">
    <property type="term" value="C:microtubule organizing center"/>
    <property type="evidence" value="ECO:0007669"/>
    <property type="project" value="TreeGrafter"/>
</dbReference>
<dbReference type="InterPro" id="IPR051988">
    <property type="entry name" value="HRR_RAD51_Paralog"/>
</dbReference>
<dbReference type="SUPFAM" id="SSF52540">
    <property type="entry name" value="P-loop containing nucleoside triphosphate hydrolases"/>
    <property type="match status" value="1"/>
</dbReference>
<evidence type="ECO:0000256" key="1">
    <source>
        <dbReference type="ARBA" id="ARBA00004123"/>
    </source>
</evidence>
<dbReference type="GO" id="GO:0033063">
    <property type="term" value="C:Rad51B-Rad51C-Rad51D-XRCC2 complex"/>
    <property type="evidence" value="ECO:0007669"/>
    <property type="project" value="TreeGrafter"/>
</dbReference>
<dbReference type="GO" id="GO:0007131">
    <property type="term" value="P:reciprocal meiotic recombination"/>
    <property type="evidence" value="ECO:0007669"/>
    <property type="project" value="TreeGrafter"/>
</dbReference>
<dbReference type="OrthoDB" id="336321at2759"/>
<evidence type="ECO:0000256" key="2">
    <source>
        <dbReference type="ARBA" id="ARBA00023242"/>
    </source>
</evidence>
<dbReference type="STRING" id="329884.A0A4U0XEF8"/>
<protein>
    <recommendedName>
        <fullName evidence="6">DNA recombination and repair protein Rad51-like C-terminal domain-containing protein</fullName>
    </recommendedName>
</protein>
<evidence type="ECO:0000313" key="4">
    <source>
        <dbReference type="EMBL" id="TKA75294.1"/>
    </source>
</evidence>
<dbReference type="EMBL" id="NAJQ01000197">
    <property type="protein sequence ID" value="TKA75294.1"/>
    <property type="molecule type" value="Genomic_DNA"/>
</dbReference>
<feature type="region of interest" description="Disordered" evidence="3">
    <location>
        <begin position="14"/>
        <end position="39"/>
    </location>
</feature>
<accession>A0A4U0XEF8</accession>
<feature type="compositionally biased region" description="Pro residues" evidence="3">
    <location>
        <begin position="184"/>
        <end position="193"/>
    </location>
</feature>
<comment type="caution">
    <text evidence="4">The sequence shown here is derived from an EMBL/GenBank/DDBJ whole genome shotgun (WGS) entry which is preliminary data.</text>
</comment>
<dbReference type="PANTHER" id="PTHR46457">
    <property type="entry name" value="DNA REPAIR PROTEIN RAD51 HOMOLOG 4"/>
    <property type="match status" value="1"/>
</dbReference>
<feature type="compositionally biased region" description="Acidic residues" evidence="3">
    <location>
        <begin position="172"/>
        <end position="181"/>
    </location>
</feature>
<dbReference type="GO" id="GO:0000724">
    <property type="term" value="P:double-strand break repair via homologous recombination"/>
    <property type="evidence" value="ECO:0007669"/>
    <property type="project" value="TreeGrafter"/>
</dbReference>
<dbReference type="Proteomes" id="UP000309340">
    <property type="component" value="Unassembled WGS sequence"/>
</dbReference>
<keyword evidence="5" id="KW-1185">Reference proteome</keyword>
<evidence type="ECO:0000313" key="5">
    <source>
        <dbReference type="Proteomes" id="UP000309340"/>
    </source>
</evidence>
<name>A0A4U0XEF8_9PEZI</name>
<dbReference type="GO" id="GO:0005657">
    <property type="term" value="C:replication fork"/>
    <property type="evidence" value="ECO:0007669"/>
    <property type="project" value="TreeGrafter"/>
</dbReference>
<keyword evidence="2" id="KW-0539">Nucleus</keyword>
<gene>
    <name evidence="4" type="ORF">B0A55_07604</name>
</gene>
<dbReference type="PANTHER" id="PTHR46457:SF1">
    <property type="entry name" value="DNA REPAIR PROTEIN RAD51 HOMOLOG 4"/>
    <property type="match status" value="1"/>
</dbReference>
<comment type="subcellular location">
    <subcellularLocation>
        <location evidence="1">Nucleus</location>
    </subcellularLocation>
</comment>
<dbReference type="GO" id="GO:0000400">
    <property type="term" value="F:four-way junction DNA binding"/>
    <property type="evidence" value="ECO:0007669"/>
    <property type="project" value="TreeGrafter"/>
</dbReference>
<proteinExistence type="predicted"/>
<dbReference type="GO" id="GO:0042148">
    <property type="term" value="P:DNA strand invasion"/>
    <property type="evidence" value="ECO:0007669"/>
    <property type="project" value="TreeGrafter"/>
</dbReference>
<reference evidence="4 5" key="1">
    <citation type="submission" date="2017-03" db="EMBL/GenBank/DDBJ databases">
        <title>Genomes of endolithic fungi from Antarctica.</title>
        <authorList>
            <person name="Coleine C."/>
            <person name="Masonjones S."/>
            <person name="Stajich J.E."/>
        </authorList>
    </citation>
    <scope>NUCLEOTIDE SEQUENCE [LARGE SCALE GENOMIC DNA]</scope>
    <source>
        <strain evidence="4 5">CCFEE 5184</strain>
    </source>
</reference>
<evidence type="ECO:0000256" key="3">
    <source>
        <dbReference type="SAM" id="MobiDB-lite"/>
    </source>
</evidence>
<dbReference type="InterPro" id="IPR027417">
    <property type="entry name" value="P-loop_NTPase"/>
</dbReference>